<dbReference type="InterPro" id="IPR030381">
    <property type="entry name" value="G_DYNAMIN_dom"/>
</dbReference>
<dbReference type="PRINTS" id="PR00195">
    <property type="entry name" value="DYNAMIN"/>
</dbReference>
<dbReference type="SMART" id="SM00053">
    <property type="entry name" value="DYNc"/>
    <property type="match status" value="1"/>
</dbReference>
<dbReference type="GO" id="GO:0003924">
    <property type="term" value="F:GTPase activity"/>
    <property type="evidence" value="ECO:0007669"/>
    <property type="project" value="InterPro"/>
</dbReference>
<evidence type="ECO:0000313" key="6">
    <source>
        <dbReference type="Proteomes" id="UP000822688"/>
    </source>
</evidence>
<dbReference type="Pfam" id="PF02212">
    <property type="entry name" value="GED"/>
    <property type="match status" value="1"/>
</dbReference>
<dbReference type="GO" id="GO:0005737">
    <property type="term" value="C:cytoplasm"/>
    <property type="evidence" value="ECO:0007669"/>
    <property type="project" value="TreeGrafter"/>
</dbReference>
<protein>
    <submittedName>
        <fullName evidence="5">Uncharacterized protein</fullName>
    </submittedName>
</protein>
<dbReference type="InterPro" id="IPR000375">
    <property type="entry name" value="Dynamin_stalk"/>
</dbReference>
<feature type="domain" description="GED" evidence="3">
    <location>
        <begin position="577"/>
        <end position="666"/>
    </location>
</feature>
<evidence type="ECO:0000256" key="1">
    <source>
        <dbReference type="ARBA" id="ARBA00022741"/>
    </source>
</evidence>
<dbReference type="PROSITE" id="PS51718">
    <property type="entry name" value="G_DYNAMIN_2"/>
    <property type="match status" value="1"/>
</dbReference>
<feature type="domain" description="Dynamin-type G" evidence="4">
    <location>
        <begin position="59"/>
        <end position="324"/>
    </location>
</feature>
<dbReference type="Proteomes" id="UP000822688">
    <property type="component" value="Chromosome 4"/>
</dbReference>
<dbReference type="CDD" id="cd08771">
    <property type="entry name" value="DLP_1"/>
    <property type="match status" value="1"/>
</dbReference>
<gene>
    <name evidence="5" type="ORF">KC19_4G137700</name>
</gene>
<comment type="caution">
    <text evidence="5">The sequence shown here is derived from an EMBL/GenBank/DDBJ whole genome shotgun (WGS) entry which is preliminary data.</text>
</comment>
<proteinExistence type="predicted"/>
<evidence type="ECO:0000259" key="4">
    <source>
        <dbReference type="PROSITE" id="PS51718"/>
    </source>
</evidence>
<dbReference type="SUPFAM" id="SSF52540">
    <property type="entry name" value="P-loop containing nucleoside triphosphate hydrolases"/>
    <property type="match status" value="1"/>
</dbReference>
<dbReference type="PANTHER" id="PTHR11566">
    <property type="entry name" value="DYNAMIN"/>
    <property type="match status" value="1"/>
</dbReference>
<evidence type="ECO:0000256" key="2">
    <source>
        <dbReference type="ARBA" id="ARBA00023134"/>
    </source>
</evidence>
<dbReference type="PROSITE" id="PS51388">
    <property type="entry name" value="GED"/>
    <property type="match status" value="1"/>
</dbReference>
<dbReference type="EMBL" id="CM026424">
    <property type="protein sequence ID" value="KAG0579956.1"/>
    <property type="molecule type" value="Genomic_DNA"/>
</dbReference>
<dbReference type="EMBL" id="CM026424">
    <property type="protein sequence ID" value="KAG0579955.1"/>
    <property type="molecule type" value="Genomic_DNA"/>
</dbReference>
<dbReference type="InterPro" id="IPR045063">
    <property type="entry name" value="Dynamin_N"/>
</dbReference>
<evidence type="ECO:0000259" key="3">
    <source>
        <dbReference type="PROSITE" id="PS51388"/>
    </source>
</evidence>
<keyword evidence="2" id="KW-0342">GTP-binding</keyword>
<keyword evidence="6" id="KW-1185">Reference proteome</keyword>
<dbReference type="Pfam" id="PF01031">
    <property type="entry name" value="Dynamin_M"/>
    <property type="match status" value="1"/>
</dbReference>
<dbReference type="InterPro" id="IPR022812">
    <property type="entry name" value="Dynamin"/>
</dbReference>
<accession>A0A8T0IAM2</accession>
<dbReference type="AlphaFoldDB" id="A0A8T0IAM2"/>
<name>A0A8T0IAM2_CERPU</name>
<dbReference type="SMART" id="SM00302">
    <property type="entry name" value="GED"/>
    <property type="match status" value="1"/>
</dbReference>
<dbReference type="Pfam" id="PF00350">
    <property type="entry name" value="Dynamin_N"/>
    <property type="match status" value="1"/>
</dbReference>
<dbReference type="GO" id="GO:0008017">
    <property type="term" value="F:microtubule binding"/>
    <property type="evidence" value="ECO:0007669"/>
    <property type="project" value="TreeGrafter"/>
</dbReference>
<keyword evidence="1" id="KW-0547">Nucleotide-binding</keyword>
<dbReference type="GO" id="GO:0016020">
    <property type="term" value="C:membrane"/>
    <property type="evidence" value="ECO:0007669"/>
    <property type="project" value="TreeGrafter"/>
</dbReference>
<evidence type="ECO:0000313" key="5">
    <source>
        <dbReference type="EMBL" id="KAG0579956.1"/>
    </source>
</evidence>
<dbReference type="InterPro" id="IPR003130">
    <property type="entry name" value="GED"/>
</dbReference>
<reference evidence="5" key="1">
    <citation type="submission" date="2020-06" db="EMBL/GenBank/DDBJ databases">
        <title>WGS assembly of Ceratodon purpureus strain R40.</title>
        <authorList>
            <person name="Carey S.B."/>
            <person name="Jenkins J."/>
            <person name="Shu S."/>
            <person name="Lovell J.T."/>
            <person name="Sreedasyam A."/>
            <person name="Maumus F."/>
            <person name="Tiley G.P."/>
            <person name="Fernandez-Pozo N."/>
            <person name="Barry K."/>
            <person name="Chen C."/>
            <person name="Wang M."/>
            <person name="Lipzen A."/>
            <person name="Daum C."/>
            <person name="Saski C.A."/>
            <person name="Payton A.C."/>
            <person name="Mcbreen J.C."/>
            <person name="Conrad R.E."/>
            <person name="Kollar L.M."/>
            <person name="Olsson S."/>
            <person name="Huttunen S."/>
            <person name="Landis J.B."/>
            <person name="Wickett N.J."/>
            <person name="Johnson M.G."/>
            <person name="Rensing S.A."/>
            <person name="Grimwood J."/>
            <person name="Schmutz J."/>
            <person name="Mcdaniel S.F."/>
        </authorList>
    </citation>
    <scope>NUCLEOTIDE SEQUENCE</scope>
    <source>
        <strain evidence="5">R40</strain>
    </source>
</reference>
<dbReference type="GO" id="GO:0005874">
    <property type="term" value="C:microtubule"/>
    <property type="evidence" value="ECO:0007669"/>
    <property type="project" value="TreeGrafter"/>
</dbReference>
<dbReference type="PANTHER" id="PTHR11566:SF173">
    <property type="entry name" value="DYNAMIN-RELATED PROTEIN 4C"/>
    <property type="match status" value="1"/>
</dbReference>
<dbReference type="Gene3D" id="1.20.120.1240">
    <property type="entry name" value="Dynamin, middle domain"/>
    <property type="match status" value="1"/>
</dbReference>
<sequence length="666" mass="75379">MDRMLMIGNVDTKVVTKMDVNQLESTYHLDSLEATFQKEIRPMLDAVDKIRAQGVTEENVQLPTIVVVGDQSSGKSSVLESLAGITLPRGQGIATRVPLILRLQSCDSTEESLIRMDYGNVKDREIDGEEQIEAAINEATNVLAGGNKDVKDTPISLHIRKPHAPDLTMVDLPGITRVPVHGQPQNIYEQIQAMIMKHISPAESIILNVLSAQVDFPTCESIRMSQQVDKDGKRTLAVVTKVDKAPEGLLEKVTTDAVNIGLGYVCVRNRTDDDDTISVARIREQRLFESHPALKDLDRSMVGIPALARKLTKIQSDMVKGCLPRIHKQMCDALQKRRQQLNNLPKGIASDNDAILIFLQIQNRRLDMLTQLVRDGDFELFPENLHLHYTARLHEKFMKFADDLHKAGLKLKDQSQAQEIKELLAEHQGVGLPDFLPHSVLHHLVRKQIELIRETCTSLVEEAFEYATDVVSEVNTICSEGYPNMEKCFKKLATESLEKTKKTTMEFVERMLLKECTLIFTTNDYYLATIAKMNALLDNAKQTQNYNQFVVLEAGGNQAEKLGLAELQYKDKEYQDAWRMKTSLVAYWKVVQKRLADEIPLEIRYALQYAIVDLLHREMMVKAYSDPKGFQALMQEDSNLSFNRARVQHRVDALKECLLLLNDLMG</sequence>
<dbReference type="Gene3D" id="3.40.50.300">
    <property type="entry name" value="P-loop containing nucleotide triphosphate hydrolases"/>
    <property type="match status" value="1"/>
</dbReference>
<dbReference type="InterPro" id="IPR001401">
    <property type="entry name" value="Dynamin_GTPase"/>
</dbReference>
<organism evidence="5 6">
    <name type="scientific">Ceratodon purpureus</name>
    <name type="common">Fire moss</name>
    <name type="synonym">Dicranum purpureum</name>
    <dbReference type="NCBI Taxonomy" id="3225"/>
    <lineage>
        <taxon>Eukaryota</taxon>
        <taxon>Viridiplantae</taxon>
        <taxon>Streptophyta</taxon>
        <taxon>Embryophyta</taxon>
        <taxon>Bryophyta</taxon>
        <taxon>Bryophytina</taxon>
        <taxon>Bryopsida</taxon>
        <taxon>Dicranidae</taxon>
        <taxon>Pseudoditrichales</taxon>
        <taxon>Ditrichaceae</taxon>
        <taxon>Ceratodon</taxon>
    </lineage>
</organism>
<dbReference type="InterPro" id="IPR020850">
    <property type="entry name" value="GED_dom"/>
</dbReference>
<dbReference type="InterPro" id="IPR027417">
    <property type="entry name" value="P-loop_NTPase"/>
</dbReference>
<dbReference type="GO" id="GO:0005525">
    <property type="term" value="F:GTP binding"/>
    <property type="evidence" value="ECO:0007669"/>
    <property type="project" value="InterPro"/>
</dbReference>